<protein>
    <submittedName>
        <fullName evidence="1">Uncharacterized protein</fullName>
    </submittedName>
</protein>
<dbReference type="EMBL" id="AWFK01000004">
    <property type="protein sequence ID" value="KOA51112.1"/>
    <property type="molecule type" value="Genomic_DNA"/>
</dbReference>
<dbReference type="AntiFam" id="ANF00095">
    <property type="entry name" value="Shadow ORF (opposite ABC transporters)"/>
</dbReference>
<dbReference type="AlphaFoldDB" id="A0AB34TAM8"/>
<evidence type="ECO:0000313" key="1">
    <source>
        <dbReference type="EMBL" id="KOA51112.1"/>
    </source>
</evidence>
<proteinExistence type="predicted"/>
<organism evidence="1 2">
    <name type="scientific">Bifidobacterium animalis subsp. animalis MCC 0483</name>
    <dbReference type="NCBI Taxonomy" id="1365955"/>
    <lineage>
        <taxon>Bacteria</taxon>
        <taxon>Bacillati</taxon>
        <taxon>Actinomycetota</taxon>
        <taxon>Actinomycetes</taxon>
        <taxon>Bifidobacteriales</taxon>
        <taxon>Bifidobacteriaceae</taxon>
        <taxon>Bifidobacterium</taxon>
    </lineage>
</organism>
<reference evidence="1 2" key="1">
    <citation type="journal article" date="2015" name="Int J Genomics">
        <title>Comparative Genomics Revealed Genetic Diversity and Species/Strain-Level Differences in Carbohydrate Metabolism of Three Probiotic Bifidobacterial Species.</title>
        <authorList>
            <person name="Odamaki T."/>
            <person name="Horigome A."/>
            <person name="Sugahara H."/>
            <person name="Hashikura N."/>
            <person name="Minami J."/>
            <person name="Xiao J.Z."/>
            <person name="Abe F."/>
        </authorList>
    </citation>
    <scope>NUCLEOTIDE SEQUENCE [LARGE SCALE GENOMIC DNA]</scope>
    <source>
        <strain evidence="1 2">MCC 0483</strain>
    </source>
</reference>
<dbReference type="Proteomes" id="UP000037239">
    <property type="component" value="Unassembled WGS sequence"/>
</dbReference>
<evidence type="ECO:0000313" key="2">
    <source>
        <dbReference type="Proteomes" id="UP000037239"/>
    </source>
</evidence>
<accession>A0AB34TAM8</accession>
<gene>
    <name evidence="1" type="ORF">BAAM0483_02500</name>
</gene>
<comment type="caution">
    <text evidence="1">The sequence shown here is derived from an EMBL/GenBank/DDBJ whole genome shotgun (WGS) entry which is preliminary data.</text>
</comment>
<name>A0AB34TAM8_9BIFI</name>
<sequence length="290" mass="31713">MPSLLDAALLDEPHPDSASSAAAVADLQATPRVLLDDDHGDAGPVHLTHANEGLVLHHRREARAWLVEQQHTRLHHQRAPHRHHLPLAAGELACQLVPAVAELGEDRADVVEALVEQLRRLICAHMHVLGDREAREHVLRLWHEADAPRDEFVGTQIHDVLPFERELAGVDVHEAEQRLEQRGLAGAVRADEGRDAMALDLEMLHIHGRNAAEATGDVIGHQNRVGLVHAGLVLHVAQVFGHLVAVGGGDELLPLRRLRGPFRDVVERFLHGGRRAGSRGLACLVGCVSH</sequence>